<dbReference type="PANTHER" id="PTHR24296">
    <property type="entry name" value="CYTOCHROME P450"/>
    <property type="match status" value="1"/>
</dbReference>
<keyword evidence="8" id="KW-0812">Transmembrane</keyword>
<dbReference type="Gene3D" id="1.10.630.10">
    <property type="entry name" value="Cytochrome P450"/>
    <property type="match status" value="2"/>
</dbReference>
<evidence type="ECO:0000256" key="4">
    <source>
        <dbReference type="ARBA" id="ARBA00022723"/>
    </source>
</evidence>
<protein>
    <submittedName>
        <fullName evidence="9">Uncharacterized protein</fullName>
    </submittedName>
</protein>
<evidence type="ECO:0000256" key="3">
    <source>
        <dbReference type="ARBA" id="ARBA00022617"/>
    </source>
</evidence>
<keyword evidence="3" id="KW-0349">Heme</keyword>
<dbReference type="InterPro" id="IPR001128">
    <property type="entry name" value="Cyt_P450"/>
</dbReference>
<dbReference type="Proteomes" id="UP000813462">
    <property type="component" value="Unassembled WGS sequence"/>
</dbReference>
<evidence type="ECO:0000256" key="2">
    <source>
        <dbReference type="ARBA" id="ARBA00010617"/>
    </source>
</evidence>
<keyword evidence="4" id="KW-0479">Metal-binding</keyword>
<name>A0A978UR36_ZIZJJ</name>
<dbReference type="GO" id="GO:0005506">
    <property type="term" value="F:iron ion binding"/>
    <property type="evidence" value="ECO:0007669"/>
    <property type="project" value="InterPro"/>
</dbReference>
<sequence>MLPQLYFSFSFFILTLLFFFFIKKKSSIHTKSLSPSSSTQLLPKIYPIAGHFFAIFRNQYRHNQFYAEVLQNSPSAIFVFRNLFDPNEIVTANPADVVETELTNRLLPILSVATTDKSSVLDFQDILQCFAFDNICNIAFGYDPAYLSPSLPHTKFAIAFDDTVKISGVRSDPLIPIIWKIKKLFGIGSEKRLATAISEVRDFAITVIREKKNEFIEKSSLELADLLSRDPYSYPVFQVGPRSCMGKKMAFLQMKRVVAEVLRRFRVVPAMVSGEVQERSQTLSD</sequence>
<evidence type="ECO:0000256" key="1">
    <source>
        <dbReference type="ARBA" id="ARBA00001971"/>
    </source>
</evidence>
<comment type="cofactor">
    <cofactor evidence="1">
        <name>heme</name>
        <dbReference type="ChEBI" id="CHEBI:30413"/>
    </cofactor>
</comment>
<evidence type="ECO:0000256" key="7">
    <source>
        <dbReference type="ARBA" id="ARBA00023033"/>
    </source>
</evidence>
<evidence type="ECO:0000256" key="6">
    <source>
        <dbReference type="ARBA" id="ARBA00023004"/>
    </source>
</evidence>
<keyword evidence="8" id="KW-1133">Transmembrane helix</keyword>
<proteinExistence type="inferred from homology"/>
<evidence type="ECO:0000313" key="9">
    <source>
        <dbReference type="EMBL" id="KAH7517336.1"/>
    </source>
</evidence>
<keyword evidence="8" id="KW-0472">Membrane</keyword>
<evidence type="ECO:0000313" key="10">
    <source>
        <dbReference type="Proteomes" id="UP000813462"/>
    </source>
</evidence>
<dbReference type="GO" id="GO:0016705">
    <property type="term" value="F:oxidoreductase activity, acting on paired donors, with incorporation or reduction of molecular oxygen"/>
    <property type="evidence" value="ECO:0007669"/>
    <property type="project" value="InterPro"/>
</dbReference>
<dbReference type="SUPFAM" id="SSF48264">
    <property type="entry name" value="Cytochrome P450"/>
    <property type="match status" value="1"/>
</dbReference>
<comment type="caution">
    <text evidence="9">The sequence shown here is derived from an EMBL/GenBank/DDBJ whole genome shotgun (WGS) entry which is preliminary data.</text>
</comment>
<accession>A0A978UR36</accession>
<dbReference type="GO" id="GO:0020037">
    <property type="term" value="F:heme binding"/>
    <property type="evidence" value="ECO:0007669"/>
    <property type="project" value="InterPro"/>
</dbReference>
<dbReference type="AlphaFoldDB" id="A0A978UR36"/>
<organism evidence="9 10">
    <name type="scientific">Ziziphus jujuba var. spinosa</name>
    <dbReference type="NCBI Taxonomy" id="714518"/>
    <lineage>
        <taxon>Eukaryota</taxon>
        <taxon>Viridiplantae</taxon>
        <taxon>Streptophyta</taxon>
        <taxon>Embryophyta</taxon>
        <taxon>Tracheophyta</taxon>
        <taxon>Spermatophyta</taxon>
        <taxon>Magnoliopsida</taxon>
        <taxon>eudicotyledons</taxon>
        <taxon>Gunneridae</taxon>
        <taxon>Pentapetalae</taxon>
        <taxon>rosids</taxon>
        <taxon>fabids</taxon>
        <taxon>Rosales</taxon>
        <taxon>Rhamnaceae</taxon>
        <taxon>Paliureae</taxon>
        <taxon>Ziziphus</taxon>
    </lineage>
</organism>
<dbReference type="Pfam" id="PF00067">
    <property type="entry name" value="p450"/>
    <property type="match status" value="1"/>
</dbReference>
<comment type="similarity">
    <text evidence="2">Belongs to the cytochrome P450 family.</text>
</comment>
<dbReference type="InterPro" id="IPR036396">
    <property type="entry name" value="Cyt_P450_sf"/>
</dbReference>
<dbReference type="EMBL" id="JAEACU010000009">
    <property type="protein sequence ID" value="KAH7517336.1"/>
    <property type="molecule type" value="Genomic_DNA"/>
</dbReference>
<reference evidence="9" key="1">
    <citation type="journal article" date="2021" name="Front. Plant Sci.">
        <title>Chromosome-Scale Genome Assembly for Chinese Sour Jujube and Insights Into Its Genome Evolution and Domestication Signature.</title>
        <authorList>
            <person name="Shen L.-Y."/>
            <person name="Luo H."/>
            <person name="Wang X.-L."/>
            <person name="Wang X.-M."/>
            <person name="Qiu X.-J."/>
            <person name="Liu H."/>
            <person name="Zhou S.-S."/>
            <person name="Jia K.-H."/>
            <person name="Nie S."/>
            <person name="Bao Y.-T."/>
            <person name="Zhang R.-G."/>
            <person name="Yun Q.-Z."/>
            <person name="Chai Y.-H."/>
            <person name="Lu J.-Y."/>
            <person name="Li Y."/>
            <person name="Zhao S.-W."/>
            <person name="Mao J.-F."/>
            <person name="Jia S.-G."/>
            <person name="Mao Y.-M."/>
        </authorList>
    </citation>
    <scope>NUCLEOTIDE SEQUENCE</scope>
    <source>
        <strain evidence="9">AT0</strain>
        <tissue evidence="9">Leaf</tissue>
    </source>
</reference>
<keyword evidence="7" id="KW-0503">Monooxygenase</keyword>
<evidence type="ECO:0000256" key="8">
    <source>
        <dbReference type="SAM" id="Phobius"/>
    </source>
</evidence>
<dbReference type="GO" id="GO:0004497">
    <property type="term" value="F:monooxygenase activity"/>
    <property type="evidence" value="ECO:0007669"/>
    <property type="project" value="UniProtKB-KW"/>
</dbReference>
<gene>
    <name evidence="9" type="ORF">FEM48_Zijuj09G0052700</name>
</gene>
<keyword evidence="6" id="KW-0408">Iron</keyword>
<evidence type="ECO:0000256" key="5">
    <source>
        <dbReference type="ARBA" id="ARBA00023002"/>
    </source>
</evidence>
<keyword evidence="5" id="KW-0560">Oxidoreductase</keyword>
<feature type="transmembrane region" description="Helical" evidence="8">
    <location>
        <begin position="6"/>
        <end position="22"/>
    </location>
</feature>